<dbReference type="GO" id="GO:0003824">
    <property type="term" value="F:catalytic activity"/>
    <property type="evidence" value="ECO:0007669"/>
    <property type="project" value="InterPro"/>
</dbReference>
<organism evidence="8 9">
    <name type="scientific">Carboxydocella sporoproducens DSM 16521</name>
    <dbReference type="NCBI Taxonomy" id="1121270"/>
    <lineage>
        <taxon>Bacteria</taxon>
        <taxon>Bacillati</taxon>
        <taxon>Bacillota</taxon>
        <taxon>Clostridia</taxon>
        <taxon>Eubacteriales</taxon>
        <taxon>Clostridiales Family XVI. Incertae Sedis</taxon>
        <taxon>Carboxydocella</taxon>
    </lineage>
</organism>
<dbReference type="GO" id="GO:0051539">
    <property type="term" value="F:4 iron, 4 sulfur cluster binding"/>
    <property type="evidence" value="ECO:0007669"/>
    <property type="project" value="UniProtKB-KW"/>
</dbReference>
<keyword evidence="4" id="KW-0479">Metal-binding</keyword>
<evidence type="ECO:0000256" key="3">
    <source>
        <dbReference type="ARBA" id="ARBA00022691"/>
    </source>
</evidence>
<reference evidence="9" key="1">
    <citation type="submission" date="2017-02" db="EMBL/GenBank/DDBJ databases">
        <authorList>
            <person name="Varghese N."/>
            <person name="Submissions S."/>
        </authorList>
    </citation>
    <scope>NUCLEOTIDE SEQUENCE [LARGE SCALE GENOMIC DNA]</scope>
    <source>
        <strain evidence="9">DSM 16521</strain>
    </source>
</reference>
<dbReference type="SFLD" id="SFLDG01082">
    <property type="entry name" value="B12-binding_domain_containing"/>
    <property type="match status" value="1"/>
</dbReference>
<gene>
    <name evidence="8" type="ORF">SAMN02745885_01026</name>
</gene>
<keyword evidence="2" id="KW-0004">4Fe-4S</keyword>
<sequence length="348" mass="37689">MAKQHILPLFIPQLGCGQACSFCNQHTITGRVKPLLPEDLPGLLPAGPEPVELALYGGSFTALPLKVQVAWLESLQPWRQRGKISTIRLSTRPDAINLEQMLWLKSYGVTTVELGVQSLDDQVLARAGRRYRAADVITAILAGHVAGLKIGIQLLPGLPGETPQTAVAGARRLAAVAPDLVRIYPLVVLAGTPLARELEAGTFQPWDFALAVDTAARLKIIFQSRGIPVIRIGLQPGQDLVPGSSVLAGCYHPALGQIVDSRIFLWLLESLLQQGVDPNQPLFVNPRDFSNLRGQHGVNLCYLSRKFNIKPRILGDGSLPRGTIRWGDKLIDWSDEALVAKALGDSGV</sequence>
<evidence type="ECO:0000256" key="1">
    <source>
        <dbReference type="ARBA" id="ARBA00001966"/>
    </source>
</evidence>
<dbReference type="SFLD" id="SFLDG01086">
    <property type="entry name" value="elongater_protein-like"/>
    <property type="match status" value="1"/>
</dbReference>
<dbReference type="PROSITE" id="PS51918">
    <property type="entry name" value="RADICAL_SAM"/>
    <property type="match status" value="1"/>
</dbReference>
<dbReference type="SUPFAM" id="SSF102114">
    <property type="entry name" value="Radical SAM enzymes"/>
    <property type="match status" value="1"/>
</dbReference>
<evidence type="ECO:0000256" key="5">
    <source>
        <dbReference type="ARBA" id="ARBA00023004"/>
    </source>
</evidence>
<proteinExistence type="predicted"/>
<dbReference type="InterPro" id="IPR058240">
    <property type="entry name" value="rSAM_sf"/>
</dbReference>
<feature type="domain" description="Radical SAM core" evidence="7">
    <location>
        <begin position="2"/>
        <end position="231"/>
    </location>
</feature>
<evidence type="ECO:0000256" key="6">
    <source>
        <dbReference type="ARBA" id="ARBA00023014"/>
    </source>
</evidence>
<evidence type="ECO:0000313" key="9">
    <source>
        <dbReference type="Proteomes" id="UP000189933"/>
    </source>
</evidence>
<keyword evidence="6" id="KW-0411">Iron-sulfur</keyword>
<evidence type="ECO:0000256" key="2">
    <source>
        <dbReference type="ARBA" id="ARBA00022485"/>
    </source>
</evidence>
<name>A0A1T4NVH9_9FIRM</name>
<dbReference type="InterPro" id="IPR007197">
    <property type="entry name" value="rSAM"/>
</dbReference>
<dbReference type="PANTHER" id="PTHR11135:SF0">
    <property type="entry name" value="ELONGATOR COMPLEX PROTEIN 3"/>
    <property type="match status" value="1"/>
</dbReference>
<evidence type="ECO:0000256" key="4">
    <source>
        <dbReference type="ARBA" id="ARBA00022723"/>
    </source>
</evidence>
<dbReference type="InterPro" id="IPR006638">
    <property type="entry name" value="Elp3/MiaA/NifB-like_rSAM"/>
</dbReference>
<dbReference type="InterPro" id="IPR023404">
    <property type="entry name" value="rSAM_horseshoe"/>
</dbReference>
<dbReference type="Pfam" id="PF04055">
    <property type="entry name" value="Radical_SAM"/>
    <property type="match status" value="1"/>
</dbReference>
<evidence type="ECO:0000259" key="7">
    <source>
        <dbReference type="PROSITE" id="PS51918"/>
    </source>
</evidence>
<comment type="cofactor">
    <cofactor evidence="1">
        <name>[4Fe-4S] cluster</name>
        <dbReference type="ChEBI" id="CHEBI:49883"/>
    </cofactor>
</comment>
<dbReference type="PANTHER" id="PTHR11135">
    <property type="entry name" value="HISTONE ACETYLTRANSFERASE-RELATED"/>
    <property type="match status" value="1"/>
</dbReference>
<dbReference type="Pfam" id="PF16199">
    <property type="entry name" value="Radical_SAM_C"/>
    <property type="match status" value="1"/>
</dbReference>
<dbReference type="AlphaFoldDB" id="A0A1T4NVH9"/>
<dbReference type="SMART" id="SM00729">
    <property type="entry name" value="Elp3"/>
    <property type="match status" value="1"/>
</dbReference>
<accession>A0A1T4NVH9</accession>
<dbReference type="InterPro" id="IPR039661">
    <property type="entry name" value="ELP3"/>
</dbReference>
<dbReference type="GO" id="GO:0046872">
    <property type="term" value="F:metal ion binding"/>
    <property type="evidence" value="ECO:0007669"/>
    <property type="project" value="UniProtKB-KW"/>
</dbReference>
<keyword evidence="3" id="KW-0949">S-adenosyl-L-methionine</keyword>
<dbReference type="EMBL" id="FUXM01000008">
    <property type="protein sequence ID" value="SJZ82748.1"/>
    <property type="molecule type" value="Genomic_DNA"/>
</dbReference>
<protein>
    <submittedName>
        <fullName evidence="8">Radical SAM superfamily protein</fullName>
    </submittedName>
</protein>
<dbReference type="InterPro" id="IPR032432">
    <property type="entry name" value="Radical_SAM_C"/>
</dbReference>
<dbReference type="OrthoDB" id="9815044at2"/>
<evidence type="ECO:0000313" key="8">
    <source>
        <dbReference type="EMBL" id="SJZ82748.1"/>
    </source>
</evidence>
<dbReference type="RefSeq" id="WP_078665119.1">
    <property type="nucleotide sequence ID" value="NZ_FUXM01000008.1"/>
</dbReference>
<dbReference type="GO" id="GO:0002926">
    <property type="term" value="P:tRNA wobble base 5-methoxycarbonylmethyl-2-thiouridinylation"/>
    <property type="evidence" value="ECO:0007669"/>
    <property type="project" value="TreeGrafter"/>
</dbReference>
<dbReference type="SFLD" id="SFLDS00029">
    <property type="entry name" value="Radical_SAM"/>
    <property type="match status" value="1"/>
</dbReference>
<keyword evidence="5" id="KW-0408">Iron</keyword>
<dbReference type="Gene3D" id="3.80.30.20">
    <property type="entry name" value="tm_1862 like domain"/>
    <property type="match status" value="1"/>
</dbReference>
<dbReference type="Proteomes" id="UP000189933">
    <property type="component" value="Unassembled WGS sequence"/>
</dbReference>
<dbReference type="CDD" id="cd01335">
    <property type="entry name" value="Radical_SAM"/>
    <property type="match status" value="1"/>
</dbReference>
<keyword evidence="9" id="KW-1185">Reference proteome</keyword>
<dbReference type="GO" id="GO:0005737">
    <property type="term" value="C:cytoplasm"/>
    <property type="evidence" value="ECO:0007669"/>
    <property type="project" value="TreeGrafter"/>
</dbReference>